<comment type="caution">
    <text evidence="1">The sequence shown here is derived from an EMBL/GenBank/DDBJ whole genome shotgun (WGS) entry which is preliminary data.</text>
</comment>
<name>X1SUP6_9ZZZZ</name>
<dbReference type="AlphaFoldDB" id="X1SUP6"/>
<protein>
    <submittedName>
        <fullName evidence="1">Uncharacterized protein</fullName>
    </submittedName>
</protein>
<dbReference type="EMBL" id="BARV01044430">
    <property type="protein sequence ID" value="GAI71509.1"/>
    <property type="molecule type" value="Genomic_DNA"/>
</dbReference>
<reference evidence="1" key="1">
    <citation type="journal article" date="2014" name="Front. Microbiol.">
        <title>High frequency of phylogenetically diverse reductive dehalogenase-homologous genes in deep subseafloor sedimentary metagenomes.</title>
        <authorList>
            <person name="Kawai M."/>
            <person name="Futagami T."/>
            <person name="Toyoda A."/>
            <person name="Takaki Y."/>
            <person name="Nishi S."/>
            <person name="Hori S."/>
            <person name="Arai W."/>
            <person name="Tsubouchi T."/>
            <person name="Morono Y."/>
            <person name="Uchiyama I."/>
            <person name="Ito T."/>
            <person name="Fujiyama A."/>
            <person name="Inagaki F."/>
            <person name="Takami H."/>
        </authorList>
    </citation>
    <scope>NUCLEOTIDE SEQUENCE</scope>
    <source>
        <strain evidence="1">Expedition CK06-06</strain>
    </source>
</reference>
<accession>X1SUP6</accession>
<evidence type="ECO:0000313" key="1">
    <source>
        <dbReference type="EMBL" id="GAI71509.1"/>
    </source>
</evidence>
<feature type="non-terminal residue" evidence="1">
    <location>
        <position position="1"/>
    </location>
</feature>
<gene>
    <name evidence="1" type="ORF">S06H3_65761</name>
</gene>
<sequence length="52" mass="6081">IWRALLIREEVVHHSFKCYQGIYKLPYDPSQTLDEQGFNKIYDCGSVSGFVE</sequence>
<organism evidence="1">
    <name type="scientific">marine sediment metagenome</name>
    <dbReference type="NCBI Taxonomy" id="412755"/>
    <lineage>
        <taxon>unclassified sequences</taxon>
        <taxon>metagenomes</taxon>
        <taxon>ecological metagenomes</taxon>
    </lineage>
</organism>
<proteinExistence type="predicted"/>